<protein>
    <recommendedName>
        <fullName evidence="13">G8 domain-containing protein</fullName>
    </recommendedName>
</protein>
<evidence type="ECO:0000256" key="12">
    <source>
        <dbReference type="SAM" id="Phobius"/>
    </source>
</evidence>
<dbReference type="InterPro" id="IPR055400">
    <property type="entry name" value="CEMIP_X"/>
</dbReference>
<dbReference type="Gene3D" id="2.160.20.10">
    <property type="entry name" value="Single-stranded right-handed beta-helix, Pectin lyase-like"/>
    <property type="match status" value="1"/>
</dbReference>
<proteinExistence type="inferred from homology"/>
<evidence type="ECO:0000256" key="10">
    <source>
        <dbReference type="ARBA" id="ARBA00023295"/>
    </source>
</evidence>
<name>A0AAV2YN28_9STRA</name>
<dbReference type="EMBL" id="DAKRPA010000169">
    <property type="protein sequence ID" value="DAZ96380.1"/>
    <property type="molecule type" value="Genomic_DNA"/>
</dbReference>
<evidence type="ECO:0000256" key="9">
    <source>
        <dbReference type="ARBA" id="ARBA00023180"/>
    </source>
</evidence>
<evidence type="ECO:0000256" key="4">
    <source>
        <dbReference type="ARBA" id="ARBA00022475"/>
    </source>
</evidence>
<dbReference type="Pfam" id="PF24606">
    <property type="entry name" value="CEMIP_beta-hel"/>
    <property type="match status" value="1"/>
</dbReference>
<accession>A0AAV2YN28</accession>
<feature type="compositionally biased region" description="Polar residues" evidence="11">
    <location>
        <begin position="1047"/>
        <end position="1057"/>
    </location>
</feature>
<organism evidence="14 15">
    <name type="scientific">Lagenidium giganteum</name>
    <dbReference type="NCBI Taxonomy" id="4803"/>
    <lineage>
        <taxon>Eukaryota</taxon>
        <taxon>Sar</taxon>
        <taxon>Stramenopiles</taxon>
        <taxon>Oomycota</taxon>
        <taxon>Peronosporomycetes</taxon>
        <taxon>Pythiales</taxon>
        <taxon>Pythiaceae</taxon>
    </lineage>
</organism>
<evidence type="ECO:0000313" key="15">
    <source>
        <dbReference type="Proteomes" id="UP001146120"/>
    </source>
</evidence>
<keyword evidence="15" id="KW-1185">Reference proteome</keyword>
<gene>
    <name evidence="14" type="ORF">N0F65_010747</name>
</gene>
<keyword evidence="6" id="KW-0378">Hydrolase</keyword>
<evidence type="ECO:0000256" key="1">
    <source>
        <dbReference type="ARBA" id="ARBA00004167"/>
    </source>
</evidence>
<feature type="region of interest" description="Disordered" evidence="11">
    <location>
        <begin position="1248"/>
        <end position="1269"/>
    </location>
</feature>
<feature type="domain" description="G8" evidence="13">
    <location>
        <begin position="35"/>
        <end position="153"/>
    </location>
</feature>
<feature type="region of interest" description="Disordered" evidence="11">
    <location>
        <begin position="1151"/>
        <end position="1180"/>
    </location>
</feature>
<keyword evidence="5 12" id="KW-0812">Transmembrane</keyword>
<keyword evidence="10" id="KW-0326">Glycosidase</keyword>
<dbReference type="SMART" id="SM01225">
    <property type="entry name" value="G8"/>
    <property type="match status" value="1"/>
</dbReference>
<evidence type="ECO:0000259" key="13">
    <source>
        <dbReference type="PROSITE" id="PS51484"/>
    </source>
</evidence>
<feature type="region of interest" description="Disordered" evidence="11">
    <location>
        <begin position="954"/>
        <end position="973"/>
    </location>
</feature>
<feature type="compositionally biased region" description="Low complexity" evidence="11">
    <location>
        <begin position="1158"/>
        <end position="1179"/>
    </location>
</feature>
<comment type="similarity">
    <text evidence="3">Belongs to the CEMIP family.</text>
</comment>
<evidence type="ECO:0000256" key="5">
    <source>
        <dbReference type="ARBA" id="ARBA00022692"/>
    </source>
</evidence>
<dbReference type="SUPFAM" id="SSF51126">
    <property type="entry name" value="Pectin lyase-like"/>
    <property type="match status" value="1"/>
</dbReference>
<dbReference type="InterPro" id="IPR052252">
    <property type="entry name" value="CEMIP/CEMIP2"/>
</dbReference>
<dbReference type="InterPro" id="IPR006626">
    <property type="entry name" value="PbH1"/>
</dbReference>
<keyword evidence="4" id="KW-1003">Cell membrane</keyword>
<evidence type="ECO:0000256" key="11">
    <source>
        <dbReference type="SAM" id="MobiDB-lite"/>
    </source>
</evidence>
<keyword evidence="8 12" id="KW-0472">Membrane</keyword>
<feature type="compositionally biased region" description="Polar residues" evidence="11">
    <location>
        <begin position="1248"/>
        <end position="1260"/>
    </location>
</feature>
<dbReference type="SMART" id="SM00710">
    <property type="entry name" value="PbH1"/>
    <property type="match status" value="4"/>
</dbReference>
<dbReference type="InterPro" id="IPR055401">
    <property type="entry name" value="CEMIP_beta-hel_dom"/>
</dbReference>
<reference evidence="14" key="2">
    <citation type="journal article" date="2023" name="Microbiol Resour">
        <title>Decontamination and Annotation of the Draft Genome Sequence of the Oomycete Lagenidium giganteum ARSEF 373.</title>
        <authorList>
            <person name="Morgan W.R."/>
            <person name="Tartar A."/>
        </authorList>
    </citation>
    <scope>NUCLEOTIDE SEQUENCE</scope>
    <source>
        <strain evidence="14">ARSEF 373</strain>
    </source>
</reference>
<evidence type="ECO:0000313" key="14">
    <source>
        <dbReference type="EMBL" id="DAZ96380.1"/>
    </source>
</evidence>
<comment type="caution">
    <text evidence="14">The sequence shown here is derived from an EMBL/GenBank/DDBJ whole genome shotgun (WGS) entry which is preliminary data.</text>
</comment>
<evidence type="ECO:0000256" key="8">
    <source>
        <dbReference type="ARBA" id="ARBA00023136"/>
    </source>
</evidence>
<reference evidence="14" key="1">
    <citation type="submission" date="2022-11" db="EMBL/GenBank/DDBJ databases">
        <authorList>
            <person name="Morgan W.R."/>
            <person name="Tartar A."/>
        </authorList>
    </citation>
    <scope>NUCLEOTIDE SEQUENCE</scope>
    <source>
        <strain evidence="14">ARSEF 373</strain>
    </source>
</reference>
<dbReference type="GO" id="GO:0016798">
    <property type="term" value="F:hydrolase activity, acting on glycosyl bonds"/>
    <property type="evidence" value="ECO:0007669"/>
    <property type="project" value="UniProtKB-KW"/>
</dbReference>
<dbReference type="InterPro" id="IPR011050">
    <property type="entry name" value="Pectin_lyase_fold/virulence"/>
</dbReference>
<evidence type="ECO:0000256" key="6">
    <source>
        <dbReference type="ARBA" id="ARBA00022801"/>
    </source>
</evidence>
<evidence type="ECO:0000256" key="2">
    <source>
        <dbReference type="ARBA" id="ARBA00004236"/>
    </source>
</evidence>
<dbReference type="Proteomes" id="UP001146120">
    <property type="component" value="Unassembled WGS sequence"/>
</dbReference>
<sequence>MVSVDTTPLRWRPGWFQAALGLWAALTRYAQADVIVWESHVENGDYTIASGNTLLLNGSNHVAGQLIVSAGAILTIDASHDMFLSVANIDISGSFLIGSEDAPYANKAMIELNCGSSFPPSDERRKGVVVRANGTLAVFGTKGAGPTWAKLRDTALAQSTCLPFDAPDSWQVGDDIVIPSTDYDPYQAEERTIVAKQADCVEVDRPLEFMHYGHVTEGVDERAEIGLLSRNIVFRGCQEVGDMVHVGGHLMVMEGFGRAQVQGVELQNFGQGDKIGRYAMHFHLCAAVPANTFLRGNAIRDSNFHAITIHGTQGVVVDSNVAYNITGHAVMLEDGAESNNIITNNLIVLVKEKVVPAMLGSDSFTALSAFYITNTDNTISNNVVAGVEGTGFWIDTRIGVKGFSYATGKYNDIHPYRLPVREMRGNTIHSAHFGLKVESPNLDAQDSPQQTLYSPPYTYSPDEMPVFKDFVVHHVRQGGWFRMYRMVVDGWSVADATEGVQVLTQGNTATSPTETYVINSLFVGGSANRGNLVESDWQFINYLEQRSDSALDRSNDARVGIKLYDGPLYVQNCVFRNWYAQPCLNYINTAIGTRLFNTFAMSAATSVANLTFEDTPFKVLVSDQLGDGGKTTLFRDLDGAIAGNAGATILPDWDFYYTQQCKRSLHWGLSCPHSYANFDIISVDDNVDPDKFGPLAIYRSNVEDAASTVPSLQFDGQYIPASNGWLYHPVLSAGASYAMQFPKHTPSHLTIVLSAANVGDQFELAVCYPLGTAIKTVTDLKGHALPPMKAWNDHSCANCFFYDQTRYVLIIRMMQTQARPALANACPSVGCLTVDVVVTLPTADDPSAGVTDVLTQAYPLLVVNDTGAGSWLGQSFHHESLMVDSPMNMDWCQVEDPCLDSVDEGNRRMGILAYYDKNCNGIGCFTDTCRYCKLSISGAVVPFLPCPFDPNGASGTSSGGTPPSSGNSNSNCSKFSSPGDRAVGVFVVDDASCLSGGLGCVNNAACRMCKSFDSIQSAAFLNCSTITGSGTSTATGGASSGTTATSPNDRCSQQVSSGDNNVGVSAFEDATCVHGGLGCFADTCRFCKTRETPQASQFDWCSRQDPCVAQVSTGDQNVGISAFSDDVCSSAGGLGCFGSCRFCKVRETPQSSQFTNCSNAPTTHTTSASSPSSSPSTSSDLTKFQADPCWSYSSPGDVAVGVVPISDTTCQAGGLGCLTPSCRFCGISNTPQASPYLPCDQVLGVASPQSPSSAPTNAQTPPAAVPTSPQDPCVEFVSSGDMRVGVSSMTDTSCAHGGLGCFSDRCRYCKKWPTLASENFVDCEKATTAGEFEDFGVFTTADACASTISTADAVTGLHAFADSTCADFGPGCVSTTCRHCKTAETAPGADKLETCPQSVAAPSQFESEPVAINTVSSSSTVLSDDDCAAAVKVWMVRDGISAFMDASCVETDYSSTDENDGTSAATSTGCFAMAACRYCKFLETTRSHSFTSCPFPNHPVVAKPESCSDVAARQGIDGISASYDPRCVNSVVSLLPGCVQYPPCRLCWVTLNSDNRHLPSCRDQPPADKAFNTFIAPVLMDEGIDGDMFVPQAKPGQQASLVNSLAIMGGLVCFLALVLVFQSRPKRAAPHWYDALGAVDALDSDGDGLEPTPSEATTSSL</sequence>
<dbReference type="PANTHER" id="PTHR15535:SF17">
    <property type="entry name" value="TRANSMEMBRANE PROTEIN"/>
    <property type="match status" value="1"/>
</dbReference>
<dbReference type="PROSITE" id="PS51484">
    <property type="entry name" value="G8"/>
    <property type="match status" value="1"/>
</dbReference>
<dbReference type="InterPro" id="IPR012334">
    <property type="entry name" value="Pectin_lyas_fold"/>
</dbReference>
<dbReference type="Pfam" id="PF10162">
    <property type="entry name" value="G8"/>
    <property type="match status" value="1"/>
</dbReference>
<dbReference type="GO" id="GO:0005886">
    <property type="term" value="C:plasma membrane"/>
    <property type="evidence" value="ECO:0007669"/>
    <property type="project" value="UniProtKB-SubCell"/>
</dbReference>
<dbReference type="InterPro" id="IPR019316">
    <property type="entry name" value="G8_domain"/>
</dbReference>
<evidence type="ECO:0000256" key="3">
    <source>
        <dbReference type="ARBA" id="ARBA00007586"/>
    </source>
</evidence>
<feature type="region of interest" description="Disordered" evidence="11">
    <location>
        <begin position="1031"/>
        <end position="1057"/>
    </location>
</feature>
<evidence type="ECO:0000256" key="7">
    <source>
        <dbReference type="ARBA" id="ARBA00022989"/>
    </source>
</evidence>
<feature type="compositionally biased region" description="Low complexity" evidence="11">
    <location>
        <begin position="1031"/>
        <end position="1046"/>
    </location>
</feature>
<keyword evidence="9" id="KW-0325">Glycoprotein</keyword>
<dbReference type="PANTHER" id="PTHR15535">
    <property type="entry name" value="TRANSMEMBRANE PROTEIN 2-RELATED"/>
    <property type="match status" value="1"/>
</dbReference>
<dbReference type="Pfam" id="PF24605">
    <property type="entry name" value="CEMIP_X"/>
    <property type="match status" value="1"/>
</dbReference>
<comment type="subcellular location">
    <subcellularLocation>
        <location evidence="2">Cell membrane</location>
    </subcellularLocation>
    <subcellularLocation>
        <location evidence="1">Membrane</location>
        <topology evidence="1">Single-pass membrane protein</topology>
    </subcellularLocation>
</comment>
<feature type="transmembrane region" description="Helical" evidence="12">
    <location>
        <begin position="1601"/>
        <end position="1621"/>
    </location>
</feature>
<keyword evidence="7 12" id="KW-1133">Transmembrane helix</keyword>